<evidence type="ECO:0000256" key="1">
    <source>
        <dbReference type="SAM" id="MobiDB-lite"/>
    </source>
</evidence>
<dbReference type="Proteomes" id="UP000189735">
    <property type="component" value="Unassembled WGS sequence"/>
</dbReference>
<dbReference type="AlphaFoldDB" id="A0A1T4X5K0"/>
<evidence type="ECO:0000313" key="4">
    <source>
        <dbReference type="Proteomes" id="UP000189735"/>
    </source>
</evidence>
<dbReference type="InterPro" id="IPR019051">
    <property type="entry name" value="Trp_biosyn_TM_oprn/chp"/>
</dbReference>
<name>A0A1T4X5K0_9MICO</name>
<reference evidence="4" key="1">
    <citation type="submission" date="2017-02" db="EMBL/GenBank/DDBJ databases">
        <authorList>
            <person name="Varghese N."/>
            <person name="Submissions S."/>
        </authorList>
    </citation>
    <scope>NUCLEOTIDE SEQUENCE [LARGE SCALE GENOMIC DNA]</scope>
    <source>
        <strain evidence="4">VKM Ac-2052</strain>
    </source>
</reference>
<feature type="transmembrane region" description="Helical" evidence="2">
    <location>
        <begin position="21"/>
        <end position="43"/>
    </location>
</feature>
<feature type="compositionally biased region" description="Polar residues" evidence="1">
    <location>
        <begin position="235"/>
        <end position="247"/>
    </location>
</feature>
<evidence type="ECO:0000313" key="3">
    <source>
        <dbReference type="EMBL" id="SKA84852.1"/>
    </source>
</evidence>
<proteinExistence type="predicted"/>
<feature type="transmembrane region" description="Helical" evidence="2">
    <location>
        <begin position="146"/>
        <end position="168"/>
    </location>
</feature>
<organism evidence="3 4">
    <name type="scientific">Agreia bicolorata</name>
    <dbReference type="NCBI Taxonomy" id="110935"/>
    <lineage>
        <taxon>Bacteria</taxon>
        <taxon>Bacillati</taxon>
        <taxon>Actinomycetota</taxon>
        <taxon>Actinomycetes</taxon>
        <taxon>Micrococcales</taxon>
        <taxon>Microbacteriaceae</taxon>
        <taxon>Agreia</taxon>
    </lineage>
</organism>
<feature type="transmembrane region" description="Helical" evidence="2">
    <location>
        <begin position="91"/>
        <end position="113"/>
    </location>
</feature>
<keyword evidence="2" id="KW-0472">Membrane</keyword>
<accession>A0A1T4X5K0</accession>
<sequence>MTSEDNASASPSRQGSGRLKGLMILGVLAVSALVFLAWSQSWGTLTVTADGASGHALDVPGSTAAPALAALGLAGLASAAALAIAGPVIRVVLGALQVLLGASIILSGTGPLVDPVSAGAPIVTAATGVAGTESIRTIARSEAVTAWPAVAILLGALLALLGIAVAATTTRWPASGRRYQAVRFASEDGRVLGADELVDLGSDDSESHGVDAVVPDADESPDDAAVRRKAASVDNWDSLSRGTDPTA</sequence>
<feature type="transmembrane region" description="Helical" evidence="2">
    <location>
        <begin position="63"/>
        <end position="84"/>
    </location>
</feature>
<gene>
    <name evidence="3" type="ORF">SAMN06295879_0664</name>
</gene>
<dbReference type="EMBL" id="FUYG01000002">
    <property type="protein sequence ID" value="SKA84852.1"/>
    <property type="molecule type" value="Genomic_DNA"/>
</dbReference>
<dbReference type="RefSeq" id="WP_078713369.1">
    <property type="nucleotide sequence ID" value="NZ_FUYG01000002.1"/>
</dbReference>
<keyword evidence="2" id="KW-1133">Transmembrane helix</keyword>
<dbReference type="Pfam" id="PF09534">
    <property type="entry name" value="Trp_oprn_chp"/>
    <property type="match status" value="1"/>
</dbReference>
<feature type="region of interest" description="Disordered" evidence="1">
    <location>
        <begin position="201"/>
        <end position="247"/>
    </location>
</feature>
<protein>
    <submittedName>
        <fullName evidence="3">Tryptophan-associated transmembrane protein (Trp_oprn_chp)</fullName>
    </submittedName>
</protein>
<evidence type="ECO:0000256" key="2">
    <source>
        <dbReference type="SAM" id="Phobius"/>
    </source>
</evidence>
<keyword evidence="2 3" id="KW-0812">Transmembrane</keyword>